<comment type="caution">
    <text evidence="8">The sequence shown here is derived from an EMBL/GenBank/DDBJ whole genome shotgun (WGS) entry which is preliminary data.</text>
</comment>
<evidence type="ECO:0000256" key="1">
    <source>
        <dbReference type="ARBA" id="ARBA00004173"/>
    </source>
</evidence>
<evidence type="ECO:0000256" key="4">
    <source>
        <dbReference type="ARBA" id="ARBA00023128"/>
    </source>
</evidence>
<dbReference type="Pfam" id="PF10484">
    <property type="entry name" value="MRP-S23"/>
    <property type="match status" value="1"/>
</dbReference>
<dbReference type="InterPro" id="IPR059242">
    <property type="entry name" value="mS23_dom"/>
</dbReference>
<evidence type="ECO:0000256" key="5">
    <source>
        <dbReference type="ARBA" id="ARBA00023274"/>
    </source>
</evidence>
<keyword evidence="9" id="KW-1185">Reference proteome</keyword>
<dbReference type="Proteomes" id="UP001159405">
    <property type="component" value="Unassembled WGS sequence"/>
</dbReference>
<dbReference type="InterPro" id="IPR023611">
    <property type="entry name" value="mS23_dom_met"/>
</dbReference>
<dbReference type="CDD" id="cd23701">
    <property type="entry name" value="At1g26750"/>
    <property type="match status" value="1"/>
</dbReference>
<evidence type="ECO:0000256" key="6">
    <source>
        <dbReference type="ARBA" id="ARBA00035137"/>
    </source>
</evidence>
<evidence type="ECO:0000313" key="9">
    <source>
        <dbReference type="Proteomes" id="UP001159405"/>
    </source>
</evidence>
<keyword evidence="3" id="KW-0689">Ribosomal protein</keyword>
<evidence type="ECO:0000256" key="3">
    <source>
        <dbReference type="ARBA" id="ARBA00022980"/>
    </source>
</evidence>
<organism evidence="8 9">
    <name type="scientific">Porites lobata</name>
    <dbReference type="NCBI Taxonomy" id="104759"/>
    <lineage>
        <taxon>Eukaryota</taxon>
        <taxon>Metazoa</taxon>
        <taxon>Cnidaria</taxon>
        <taxon>Anthozoa</taxon>
        <taxon>Hexacorallia</taxon>
        <taxon>Scleractinia</taxon>
        <taxon>Fungiina</taxon>
        <taxon>Poritidae</taxon>
        <taxon>Porites</taxon>
    </lineage>
</organism>
<comment type="similarity">
    <text evidence="2">Belongs to the mitochondrion-specific ribosomal protein mS23 family.</text>
</comment>
<proteinExistence type="inferred from homology"/>
<evidence type="ECO:0000259" key="7">
    <source>
        <dbReference type="Pfam" id="PF10484"/>
    </source>
</evidence>
<keyword evidence="5" id="KW-0687">Ribonucleoprotein</keyword>
<evidence type="ECO:0000256" key="2">
    <source>
        <dbReference type="ARBA" id="ARBA00009864"/>
    </source>
</evidence>
<name>A0ABN8NK49_9CNID</name>
<dbReference type="PANTHER" id="PTHR15925">
    <property type="entry name" value="MITOCHONDRIAL RIBOSOMAL PROTEIN S23"/>
    <property type="match status" value="1"/>
</dbReference>
<accession>A0ABN8NK49</accession>
<keyword evidence="4" id="KW-0496">Mitochondrion</keyword>
<dbReference type="InterPro" id="IPR019520">
    <property type="entry name" value="Ribosomal_mS23_met"/>
</dbReference>
<dbReference type="EMBL" id="CALNXK010000023">
    <property type="protein sequence ID" value="CAH3110895.1"/>
    <property type="molecule type" value="Genomic_DNA"/>
</dbReference>
<gene>
    <name evidence="8" type="ORF">PLOB_00019734</name>
</gene>
<evidence type="ECO:0000313" key="8">
    <source>
        <dbReference type="EMBL" id="CAH3110895.1"/>
    </source>
</evidence>
<protein>
    <recommendedName>
        <fullName evidence="6">Small ribosomal subunit protein mS23</fullName>
    </recommendedName>
</protein>
<comment type="subcellular location">
    <subcellularLocation>
        <location evidence="1">Mitochondrion</location>
    </subcellularLocation>
</comment>
<sequence>MPGARHLRGTVASRVRNLLRSGAIKKAWEPVWFPVVEAFSPLLETKVNRKAEAGRMQKIIYPEDKFRKQFQEQFQTNQPLYQWKDTAPSHCDSFVETCMQLVHQGMSDEEAVENAIKTLEFGKKKVAVGMSDDDLEVDDVLNYKDFEADYPPDDKPPELK</sequence>
<dbReference type="PANTHER" id="PTHR15925:SF2">
    <property type="entry name" value="SMALL RIBOSOMAL SUBUNIT PROTEIN MS23"/>
    <property type="match status" value="1"/>
</dbReference>
<feature type="domain" description="Small ribosomal subunit protein mS23 conserved" evidence="7">
    <location>
        <begin position="8"/>
        <end position="119"/>
    </location>
</feature>
<reference evidence="8 9" key="1">
    <citation type="submission" date="2022-05" db="EMBL/GenBank/DDBJ databases">
        <authorList>
            <consortium name="Genoscope - CEA"/>
            <person name="William W."/>
        </authorList>
    </citation>
    <scope>NUCLEOTIDE SEQUENCE [LARGE SCALE GENOMIC DNA]</scope>
</reference>